<keyword evidence="2" id="KW-1185">Reference proteome</keyword>
<name>A0ABS6E533_9FIRM</name>
<gene>
    <name evidence="1" type="ORF">KQI42_05040</name>
</gene>
<evidence type="ECO:0000313" key="1">
    <source>
        <dbReference type="EMBL" id="MBU5437363.1"/>
    </source>
</evidence>
<protein>
    <recommendedName>
        <fullName evidence="3">N-acetyltransferase domain-containing protein</fullName>
    </recommendedName>
</protein>
<proteinExistence type="predicted"/>
<organism evidence="1 2">
    <name type="scientific">Tissierella simiarum</name>
    <dbReference type="NCBI Taxonomy" id="2841534"/>
    <lineage>
        <taxon>Bacteria</taxon>
        <taxon>Bacillati</taxon>
        <taxon>Bacillota</taxon>
        <taxon>Tissierellia</taxon>
        <taxon>Tissierellales</taxon>
        <taxon>Tissierellaceae</taxon>
        <taxon>Tissierella</taxon>
    </lineage>
</organism>
<dbReference type="EMBL" id="JAHLPM010000003">
    <property type="protein sequence ID" value="MBU5437363.1"/>
    <property type="molecule type" value="Genomic_DNA"/>
</dbReference>
<reference evidence="1 2" key="1">
    <citation type="submission" date="2021-06" db="EMBL/GenBank/DDBJ databases">
        <authorList>
            <person name="Sun Q."/>
            <person name="Li D."/>
        </authorList>
    </citation>
    <scope>NUCLEOTIDE SEQUENCE [LARGE SCALE GENOMIC DNA]</scope>
    <source>
        <strain evidence="1 2">MSJ-40</strain>
    </source>
</reference>
<dbReference type="RefSeq" id="WP_216517392.1">
    <property type="nucleotide sequence ID" value="NZ_JAHLPM010000003.1"/>
</dbReference>
<evidence type="ECO:0000313" key="2">
    <source>
        <dbReference type="Proteomes" id="UP000749471"/>
    </source>
</evidence>
<evidence type="ECO:0008006" key="3">
    <source>
        <dbReference type="Google" id="ProtNLM"/>
    </source>
</evidence>
<dbReference type="Proteomes" id="UP000749471">
    <property type="component" value="Unassembled WGS sequence"/>
</dbReference>
<sequence length="109" mass="13134">MEDTVVKFNFVNMNKEYAYDIVYNWKYDGIYSFYNMTEDEDDLEEFLMPGTWGKDNFAVLDDERQLVGYYSYSFEDEIMWIGFGLKPELIGKGFGSEFKFIKMKKYINY</sequence>
<accession>A0ABS6E533</accession>
<comment type="caution">
    <text evidence="1">The sequence shown here is derived from an EMBL/GenBank/DDBJ whole genome shotgun (WGS) entry which is preliminary data.</text>
</comment>